<organism evidence="12 14">
    <name type="scientific">Turicibacter bilis</name>
    <dbReference type="NCBI Taxonomy" id="2735723"/>
    <lineage>
        <taxon>Bacteria</taxon>
        <taxon>Bacillati</taxon>
        <taxon>Bacillota</taxon>
        <taxon>Erysipelotrichia</taxon>
        <taxon>Erysipelotrichales</taxon>
        <taxon>Turicibacteraceae</taxon>
        <taxon>Turicibacter</taxon>
    </lineage>
</organism>
<dbReference type="GO" id="GO:0006629">
    <property type="term" value="P:lipid metabolic process"/>
    <property type="evidence" value="ECO:0007669"/>
    <property type="project" value="UniProtKB-KW"/>
</dbReference>
<dbReference type="InterPro" id="IPR029132">
    <property type="entry name" value="CBAH/NAAA_C"/>
</dbReference>
<evidence type="ECO:0000313" key="14">
    <source>
        <dbReference type="Proteomes" id="UP001058072"/>
    </source>
</evidence>
<dbReference type="Proteomes" id="UP001058072">
    <property type="component" value="Chromosome"/>
</dbReference>
<dbReference type="InterPro" id="IPR047711">
    <property type="entry name" value="CBAH"/>
</dbReference>
<evidence type="ECO:0000259" key="10">
    <source>
        <dbReference type="Pfam" id="PF02275"/>
    </source>
</evidence>
<evidence type="ECO:0000256" key="2">
    <source>
        <dbReference type="ARBA" id="ARBA00006625"/>
    </source>
</evidence>
<reference evidence="12 13" key="1">
    <citation type="submission" date="2021-03" db="EMBL/GenBank/DDBJ databases">
        <title>Comparative Genomics and Metabolomics in the genus Turicibacter.</title>
        <authorList>
            <person name="Maki J."/>
            <person name="Looft T."/>
        </authorList>
    </citation>
    <scope>NUCLEOTIDE SEQUENCE</scope>
    <source>
        <strain evidence="12">ISU324</strain>
        <strain evidence="11 13">MMM721</strain>
    </source>
</reference>
<dbReference type="AlphaFoldDB" id="A0A9Q9FGY1"/>
<dbReference type="SUPFAM" id="SSF56235">
    <property type="entry name" value="N-terminal nucleophile aminohydrolases (Ntn hydrolases)"/>
    <property type="match status" value="1"/>
</dbReference>
<dbReference type="Gene3D" id="3.60.60.10">
    <property type="entry name" value="Penicillin V Acylase, Chain A"/>
    <property type="match status" value="1"/>
</dbReference>
<sequence length="329" mass="36401">MCTGLSLTTKDGKHFFGRNLDVPASYGQSVHIIPRNFNWLNVVNGETLASKYACIGMGIVVDNHPLLFDAVNEKGLAGGGLNFTHFAKFNENAIDGKINISASDFVYWALSNFADLNELRQALENLVLTNIPFEHELPVAGLHWMFTDLSGRSIVIENMADGMHIHENPVGVLTNDPTFDWHLTNLRQYVTLEKATPAPKQMGDLLLHPYGHGLGMCGIPGDASPAARFVRTVFFRDSIVEANDEISGVTAFLNVLTGVTVIKGSEVDPDGSMNYTVYKSAMCQESGTYYYTDYYNRRINAVKLSNANLDSKEITSFPYQGEQDILFQN</sequence>
<accession>A0A9Q9FGY1</accession>
<comment type="similarity">
    <text evidence="2">Belongs to the peptidase C59 family.</text>
</comment>
<keyword evidence="3 12" id="KW-0378">Hydrolase</keyword>
<evidence type="ECO:0000256" key="7">
    <source>
        <dbReference type="ARBA" id="ARBA00044806"/>
    </source>
</evidence>
<keyword evidence="13" id="KW-1185">Reference proteome</keyword>
<evidence type="ECO:0000256" key="5">
    <source>
        <dbReference type="ARBA" id="ARBA00044769"/>
    </source>
</evidence>
<dbReference type="GO" id="GO:0045302">
    <property type="term" value="F:choloylglycine hydrolase activity"/>
    <property type="evidence" value="ECO:0007669"/>
    <property type="project" value="UniProtKB-EC"/>
</dbReference>
<evidence type="ECO:0000256" key="1">
    <source>
        <dbReference type="ARBA" id="ARBA00004860"/>
    </source>
</evidence>
<dbReference type="RefSeq" id="WP_055276909.1">
    <property type="nucleotide sequence ID" value="NZ_CP071249.1"/>
</dbReference>
<dbReference type="PANTHER" id="PTHR35527:SF2">
    <property type="entry name" value="HYDROLASE"/>
    <property type="match status" value="1"/>
</dbReference>
<evidence type="ECO:0000256" key="4">
    <source>
        <dbReference type="ARBA" id="ARBA00023098"/>
    </source>
</evidence>
<dbReference type="Pfam" id="PF02275">
    <property type="entry name" value="CBAH"/>
    <property type="match status" value="1"/>
</dbReference>
<evidence type="ECO:0000256" key="3">
    <source>
        <dbReference type="ARBA" id="ARBA00022801"/>
    </source>
</evidence>
<name>A0A9Q9FGY1_9FIRM</name>
<comment type="catalytic activity">
    <reaction evidence="9">
        <text>taurodeoxycholate + H2O = deoxycholate + taurine</text>
        <dbReference type="Rhea" id="RHEA:47556"/>
        <dbReference type="ChEBI" id="CHEBI:15377"/>
        <dbReference type="ChEBI" id="CHEBI:23614"/>
        <dbReference type="ChEBI" id="CHEBI:36261"/>
        <dbReference type="ChEBI" id="CHEBI:507393"/>
    </reaction>
    <physiologicalReaction direction="left-to-right" evidence="9">
        <dbReference type="Rhea" id="RHEA:47557"/>
    </physiologicalReaction>
</comment>
<comment type="pathway">
    <text evidence="1">Lipid metabolism; bile acid biosynthesis.</text>
</comment>
<feature type="domain" description="Choloylglycine hydrolase/NAAA C-terminal" evidence="10">
    <location>
        <begin position="2"/>
        <end position="316"/>
    </location>
</feature>
<dbReference type="NCBIfam" id="NF038245">
    <property type="entry name" value="bile_salt_hydro"/>
    <property type="match status" value="1"/>
</dbReference>
<dbReference type="EC" id="3.5.1.24" evidence="5"/>
<evidence type="ECO:0000256" key="6">
    <source>
        <dbReference type="ARBA" id="ARBA00044804"/>
    </source>
</evidence>
<evidence type="ECO:0000256" key="9">
    <source>
        <dbReference type="ARBA" id="ARBA00048897"/>
    </source>
</evidence>
<keyword evidence="4" id="KW-0443">Lipid metabolism</keyword>
<dbReference type="InterPro" id="IPR052193">
    <property type="entry name" value="Peptidase_C59"/>
</dbReference>
<evidence type="ECO:0000313" key="13">
    <source>
        <dbReference type="Proteomes" id="UP001058016"/>
    </source>
</evidence>
<protein>
    <recommendedName>
        <fullName evidence="5">choloylglycine hydrolase</fullName>
        <ecNumber evidence="5">3.5.1.24</ecNumber>
    </recommendedName>
    <alternativeName>
        <fullName evidence="6">Bile salt hydrolase</fullName>
    </alternativeName>
    <alternativeName>
        <fullName evidence="7">Choloylglycine hydrolase</fullName>
    </alternativeName>
</protein>
<dbReference type="Proteomes" id="UP001058016">
    <property type="component" value="Chromosome"/>
</dbReference>
<gene>
    <name evidence="12" type="primary">bsh</name>
    <name evidence="11" type="ORF">J0J69_12075</name>
    <name evidence="12" type="ORF">J0J70_01885</name>
</gene>
<evidence type="ECO:0000313" key="12">
    <source>
        <dbReference type="EMBL" id="UUF08800.1"/>
    </source>
</evidence>
<evidence type="ECO:0000256" key="8">
    <source>
        <dbReference type="ARBA" id="ARBA00047285"/>
    </source>
</evidence>
<dbReference type="EMBL" id="CP071249">
    <property type="protein sequence ID" value="UUF05757.1"/>
    <property type="molecule type" value="Genomic_DNA"/>
</dbReference>
<proteinExistence type="inferred from homology"/>
<comment type="catalytic activity">
    <reaction evidence="8">
        <text>cholate + taurine = taurocholate + H2O</text>
        <dbReference type="Rhea" id="RHEA:47108"/>
        <dbReference type="ChEBI" id="CHEBI:15377"/>
        <dbReference type="ChEBI" id="CHEBI:29747"/>
        <dbReference type="ChEBI" id="CHEBI:36257"/>
        <dbReference type="ChEBI" id="CHEBI:507393"/>
    </reaction>
    <physiologicalReaction direction="right-to-left" evidence="8">
        <dbReference type="Rhea" id="RHEA:47110"/>
    </physiologicalReaction>
</comment>
<dbReference type="PANTHER" id="PTHR35527">
    <property type="entry name" value="CHOLOYLGLYCINE HYDROLASE"/>
    <property type="match status" value="1"/>
</dbReference>
<dbReference type="InterPro" id="IPR029055">
    <property type="entry name" value="Ntn_hydrolases_N"/>
</dbReference>
<dbReference type="CDD" id="cd00542">
    <property type="entry name" value="Ntn_PVA"/>
    <property type="match status" value="1"/>
</dbReference>
<dbReference type="EMBL" id="CP071250">
    <property type="protein sequence ID" value="UUF08800.1"/>
    <property type="molecule type" value="Genomic_DNA"/>
</dbReference>
<evidence type="ECO:0000313" key="11">
    <source>
        <dbReference type="EMBL" id="UUF05757.1"/>
    </source>
</evidence>